<feature type="transmembrane region" description="Helical" evidence="7">
    <location>
        <begin position="464"/>
        <end position="481"/>
    </location>
</feature>
<feature type="transmembrane region" description="Helical" evidence="7">
    <location>
        <begin position="12"/>
        <end position="33"/>
    </location>
</feature>
<comment type="similarity">
    <text evidence="6">Belongs to the YccS/YhfK family.</text>
</comment>
<reference evidence="10 13" key="1">
    <citation type="submission" date="2016-03" db="EMBL/GenBank/DDBJ databases">
        <authorList>
            <person name="Hansen M.J."/>
            <person name="Bojesen A.M."/>
            <person name="Planet P."/>
        </authorList>
    </citation>
    <scope>NUCLEOTIDE SEQUENCE [LARGE SCALE GENOMIC DNA]</scope>
    <source>
        <strain evidence="10 13">HPA 21</strain>
    </source>
</reference>
<keyword evidence="3 7" id="KW-0812">Transmembrane</keyword>
<dbReference type="EMBL" id="CP015029">
    <property type="protein sequence ID" value="QIM64230.1"/>
    <property type="molecule type" value="Genomic_DNA"/>
</dbReference>
<reference evidence="11 12" key="2">
    <citation type="submission" date="2018-11" db="EMBL/GenBank/DDBJ databases">
        <title>Genomic Encyclopedia of Type Strains, Phase IV (KMG-IV): sequencing the most valuable type-strain genomes for metagenomic binning, comparative biology and taxonomic classification.</title>
        <authorList>
            <person name="Goeker M."/>
        </authorList>
    </citation>
    <scope>NUCLEOTIDE SEQUENCE [LARGE SCALE GENOMIC DNA]</scope>
    <source>
        <strain evidence="11 12">DSM 25797</strain>
    </source>
</reference>
<dbReference type="RefSeq" id="WP_123956924.1">
    <property type="nucleotide sequence ID" value="NZ_CP015029.1"/>
</dbReference>
<evidence type="ECO:0000256" key="1">
    <source>
        <dbReference type="ARBA" id="ARBA00004651"/>
    </source>
</evidence>
<feature type="transmembrane region" description="Helical" evidence="7">
    <location>
        <begin position="117"/>
        <end position="135"/>
    </location>
</feature>
<keyword evidence="2" id="KW-1003">Cell membrane</keyword>
<organism evidence="10 13">
    <name type="scientific">Frederiksenia canicola</name>
    <dbReference type="NCBI Taxonomy" id="123824"/>
    <lineage>
        <taxon>Bacteria</taxon>
        <taxon>Pseudomonadati</taxon>
        <taxon>Pseudomonadota</taxon>
        <taxon>Gammaproteobacteria</taxon>
        <taxon>Pasteurellales</taxon>
        <taxon>Pasteurellaceae</taxon>
        <taxon>Frederiksenia</taxon>
    </lineage>
</organism>
<dbReference type="InterPro" id="IPR049453">
    <property type="entry name" value="Memb_transporter_dom"/>
</dbReference>
<dbReference type="GO" id="GO:0005886">
    <property type="term" value="C:plasma membrane"/>
    <property type="evidence" value="ECO:0007669"/>
    <property type="project" value="UniProtKB-SubCell"/>
</dbReference>
<evidence type="ECO:0000256" key="7">
    <source>
        <dbReference type="SAM" id="Phobius"/>
    </source>
</evidence>
<feature type="transmembrane region" description="Helical" evidence="7">
    <location>
        <begin position="487"/>
        <end position="504"/>
    </location>
</feature>
<name>A0AAE7C1E5_9PAST</name>
<dbReference type="NCBIfam" id="TIGR01666">
    <property type="entry name" value="YCCS"/>
    <property type="match status" value="1"/>
</dbReference>
<keyword evidence="4 7" id="KW-1133">Transmembrane helix</keyword>
<feature type="transmembrane region" description="Helical" evidence="7">
    <location>
        <begin position="92"/>
        <end position="110"/>
    </location>
</feature>
<evidence type="ECO:0000313" key="11">
    <source>
        <dbReference type="EMBL" id="RPE93772.1"/>
    </source>
</evidence>
<dbReference type="Pfam" id="PF12805">
    <property type="entry name" value="FUSC-like"/>
    <property type="match status" value="1"/>
</dbReference>
<evidence type="ECO:0000256" key="3">
    <source>
        <dbReference type="ARBA" id="ARBA00022692"/>
    </source>
</evidence>
<dbReference type="NCBIfam" id="TIGR01667">
    <property type="entry name" value="YCCS_YHFK"/>
    <property type="match status" value="1"/>
</dbReference>
<dbReference type="InterPro" id="IPR032692">
    <property type="entry name" value="YccS_N"/>
</dbReference>
<dbReference type="Proteomes" id="UP000502287">
    <property type="component" value="Chromosome"/>
</dbReference>
<dbReference type="AlphaFoldDB" id="A0AAE7C1E5"/>
<feature type="transmembrane region" description="Helical" evidence="7">
    <location>
        <begin position="39"/>
        <end position="56"/>
    </location>
</feature>
<feature type="transmembrane region" description="Helical" evidence="7">
    <location>
        <begin position="68"/>
        <end position="86"/>
    </location>
</feature>
<protein>
    <submittedName>
        <fullName evidence="11">Membrane protein (TIGR01666 family)</fullName>
    </submittedName>
    <submittedName>
        <fullName evidence="10">TIGR01666 family membrane protein</fullName>
    </submittedName>
</protein>
<proteinExistence type="inferred from homology"/>
<evidence type="ECO:0000313" key="10">
    <source>
        <dbReference type="EMBL" id="QIM64230.1"/>
    </source>
</evidence>
<gene>
    <name evidence="10" type="ORF">A4G17_01560</name>
    <name evidence="11" type="ORF">EDC49_1286</name>
</gene>
<dbReference type="InterPro" id="IPR010020">
    <property type="entry name" value="Integral_membrane_YCCS_YHJK"/>
</dbReference>
<evidence type="ECO:0000256" key="5">
    <source>
        <dbReference type="ARBA" id="ARBA00023136"/>
    </source>
</evidence>
<keyword evidence="5 7" id="KW-0472">Membrane</keyword>
<evidence type="ECO:0000313" key="12">
    <source>
        <dbReference type="Proteomes" id="UP000276901"/>
    </source>
</evidence>
<dbReference type="Proteomes" id="UP000276901">
    <property type="component" value="Unassembled WGS sequence"/>
</dbReference>
<dbReference type="EMBL" id="RKQT01000002">
    <property type="protein sequence ID" value="RPE93772.1"/>
    <property type="molecule type" value="Genomic_DNA"/>
</dbReference>
<keyword evidence="12" id="KW-1185">Reference proteome</keyword>
<sequence>MHAFLKKLSFEWLNANILGVLPIFLATNLAALTVWQLDISEHTMALVLGIIAGGLSDLDNRLSGRLKNLFFSLIAFGVSALSAQLALSYGWLFIPLITAITFIVIMLGAIGPRYSTIAFSTLLVAVYTTLTYTPHSSWYSNPILIVAGALLYGVVAVLVYLCFPNRTMQENIAHYFDTLGHYLQLKSDFFDPDDTESLPTKQFALAKANIDVMNAFDKARVSLFYRLRNQHRNSRTQKMLRYYFTGQDIWERASSSYSQYADLFQALQNTDLIFRFQRLLELQAIACQQIAHSLRYGENYQHNERGERVLNGLSQSLHFYQQKGIAHFHKLQSIAENLRHIEGQLMQLAQDKPLAENGKKLPKTTRLIGENVSNFRNIVQAIRSQCHFGSQLFRHAVRLSIVVFVCSCLVEFFQIELGYWILLTAILVCQPNYSATKKRLVQRVVGTVLGVIVGLSFRYLSPTLEAQLGLLVASSSLFFLFRTNNYSFSTFFITIQVLISFDIVGLDPDGAMLPRIFDTSLGAGIAWLAVSYLWPDWQYVHLHQSVQQTLRASATYLLHIIAQLQFGYRDQFSYRVARRAAQNAVASLGVTVSNMLGEPKKYRQTLSLAPTLLGLNYTLMSYISALGAYRTESQQLNHQPDFAAIFFQQGKQVAKLLEQMSDGKTCSEQAIATVDQQLHQLEQETSLNEQSLLLLQQLRLIVQLLPQLWGFVKQPDLQKNPQI</sequence>
<feature type="transmembrane region" description="Helical" evidence="7">
    <location>
        <begin position="401"/>
        <end position="428"/>
    </location>
</feature>
<comment type="subcellular location">
    <subcellularLocation>
        <location evidence="1">Cell membrane</location>
        <topology evidence="1">Multi-pass membrane protein</topology>
    </subcellularLocation>
</comment>
<dbReference type="PANTHER" id="PTHR30509">
    <property type="entry name" value="P-HYDROXYBENZOIC ACID EFFLUX PUMP SUBUNIT-RELATED"/>
    <property type="match status" value="1"/>
</dbReference>
<accession>A0AAE7C1E5</accession>
<evidence type="ECO:0000313" key="13">
    <source>
        <dbReference type="Proteomes" id="UP000502287"/>
    </source>
</evidence>
<evidence type="ECO:0000259" key="8">
    <source>
        <dbReference type="Pfam" id="PF12805"/>
    </source>
</evidence>
<feature type="domain" description="Integral membrane protein YccS N-terminal" evidence="8">
    <location>
        <begin position="68"/>
        <end position="345"/>
    </location>
</feature>
<dbReference type="KEGG" id="fcl:A4G17_01560"/>
<evidence type="ECO:0000256" key="2">
    <source>
        <dbReference type="ARBA" id="ARBA00022475"/>
    </source>
</evidence>
<feature type="domain" description="Integral membrane bound transporter" evidence="9">
    <location>
        <begin position="406"/>
        <end position="529"/>
    </location>
</feature>
<evidence type="ECO:0000259" key="9">
    <source>
        <dbReference type="Pfam" id="PF13515"/>
    </source>
</evidence>
<dbReference type="Pfam" id="PF13515">
    <property type="entry name" value="FUSC_2"/>
    <property type="match status" value="1"/>
</dbReference>
<dbReference type="PANTHER" id="PTHR30509:SF8">
    <property type="entry name" value="INNER MEMBRANE PROTEIN YCCS"/>
    <property type="match status" value="1"/>
</dbReference>
<feature type="transmembrane region" description="Helical" evidence="7">
    <location>
        <begin position="141"/>
        <end position="163"/>
    </location>
</feature>
<evidence type="ECO:0000256" key="4">
    <source>
        <dbReference type="ARBA" id="ARBA00022989"/>
    </source>
</evidence>
<evidence type="ECO:0000256" key="6">
    <source>
        <dbReference type="ARBA" id="ARBA00043993"/>
    </source>
</evidence>
<dbReference type="InterPro" id="IPR010019">
    <property type="entry name" value="Integral_membrane_YccS"/>
</dbReference>